<protein>
    <submittedName>
        <fullName evidence="1">Uncharacterized protein</fullName>
    </submittedName>
</protein>
<proteinExistence type="predicted"/>
<gene>
    <name evidence="1" type="ORF">EHF33_20705</name>
</gene>
<dbReference type="AlphaFoldDB" id="A0A3G8YK60"/>
<geneLocation type="plasmid" evidence="1 2">
    <name>unnamed4</name>
</geneLocation>
<dbReference type="KEGG" id="dph:EHF33_20705"/>
<dbReference type="EMBL" id="CP034188">
    <property type="protein sequence ID" value="AZI45333.1"/>
    <property type="molecule type" value="Genomic_DNA"/>
</dbReference>
<keyword evidence="2" id="KW-1185">Reference proteome</keyword>
<dbReference type="RefSeq" id="WP_124875837.1">
    <property type="nucleotide sequence ID" value="NZ_CP034188.1"/>
</dbReference>
<sequence length="330" mass="34947">MTQPAFAPWTSITNDNRAGYLLWGQQDAPAIFKPPTRFMKETGGGKVVPDYVTTEDKFFAGSLFTPQSTYQGAGFDGRTANVEMDAVTLALSMIAMFGPADGTSKVITPNGLLKWSDDLVTAGLSMDWYQPTVGHTYVTDGQLHELDVTIPQQRDIITGTLSFHGRKAVYYAEGVTQTDYVVAAPVVPGYGLSFGRLNSYIKFGGVDLKLDGASTLKVMRPIDPLSPLGEFTAGYKPGTGNIGAEITAIVNGGRPDLIALMKNTALTPVIFGLVNWAGQGVEFTMQAGVTAVDAPLQTGAVQTNLTLSAKSSAPGVVPFTIKLLGTIPGI</sequence>
<reference evidence="1 2" key="1">
    <citation type="submission" date="2018-11" db="EMBL/GenBank/DDBJ databases">
        <title>Deinococcus shelandsis sp. nov., isolated from South Shetland Islands soil of Antarctica.</title>
        <authorList>
            <person name="Tian J."/>
        </authorList>
    </citation>
    <scope>NUCLEOTIDE SEQUENCE [LARGE SCALE GENOMIC DNA]</scope>
    <source>
        <strain evidence="1 2">S14-83T</strain>
        <plasmid evidence="1 2">unnamed4</plasmid>
    </source>
</reference>
<dbReference type="OrthoDB" id="9834887at2"/>
<organism evidence="1 2">
    <name type="scientific">Deinococcus psychrotolerans</name>
    <dbReference type="NCBI Taxonomy" id="2489213"/>
    <lineage>
        <taxon>Bacteria</taxon>
        <taxon>Thermotogati</taxon>
        <taxon>Deinococcota</taxon>
        <taxon>Deinococci</taxon>
        <taxon>Deinococcales</taxon>
        <taxon>Deinococcaceae</taxon>
        <taxon>Deinococcus</taxon>
    </lineage>
</organism>
<evidence type="ECO:0000313" key="1">
    <source>
        <dbReference type="EMBL" id="AZI45333.1"/>
    </source>
</evidence>
<dbReference type="Proteomes" id="UP000276417">
    <property type="component" value="Plasmid unnamed4"/>
</dbReference>
<accession>A0A3G8YK60</accession>
<evidence type="ECO:0000313" key="2">
    <source>
        <dbReference type="Proteomes" id="UP000276417"/>
    </source>
</evidence>
<name>A0A3G8YK60_9DEIO</name>
<keyword evidence="1" id="KW-0614">Plasmid</keyword>